<dbReference type="Pfam" id="PF00069">
    <property type="entry name" value="Pkinase"/>
    <property type="match status" value="1"/>
</dbReference>
<dbReference type="PROSITE" id="PS00108">
    <property type="entry name" value="PROTEIN_KINASE_ST"/>
    <property type="match status" value="1"/>
</dbReference>
<comment type="caution">
    <text evidence="1">The sequence shown here is derived from an EMBL/GenBank/DDBJ whole genome shotgun (WGS) entry which is preliminary data.</text>
</comment>
<dbReference type="InterPro" id="IPR008271">
    <property type="entry name" value="Ser/Thr_kinase_AS"/>
</dbReference>
<dbReference type="PANTHER" id="PTHR13954">
    <property type="entry name" value="IRE1-RELATED"/>
    <property type="match status" value="1"/>
</dbReference>
<dbReference type="GO" id="GO:0005524">
    <property type="term" value="F:ATP binding"/>
    <property type="evidence" value="ECO:0007669"/>
    <property type="project" value="InterPro"/>
</dbReference>
<evidence type="ECO:0000313" key="2">
    <source>
        <dbReference type="Proteomes" id="UP000076858"/>
    </source>
</evidence>
<dbReference type="InterPro" id="IPR000719">
    <property type="entry name" value="Prot_kinase_dom"/>
</dbReference>
<protein>
    <submittedName>
        <fullName evidence="1">Uncharacterized protein</fullName>
    </submittedName>
</protein>
<reference evidence="1 2" key="1">
    <citation type="submission" date="2016-03" db="EMBL/GenBank/DDBJ databases">
        <title>EvidentialGene: Evidence-directed Construction of Genes on Genomes.</title>
        <authorList>
            <person name="Gilbert D.G."/>
            <person name="Choi J.-H."/>
            <person name="Mockaitis K."/>
            <person name="Colbourne J."/>
            <person name="Pfrender M."/>
        </authorList>
    </citation>
    <scope>NUCLEOTIDE SEQUENCE [LARGE SCALE GENOMIC DNA]</scope>
    <source>
        <strain evidence="1 2">Xinb3</strain>
        <tissue evidence="1">Complete organism</tissue>
    </source>
</reference>
<keyword evidence="2" id="KW-1185">Reference proteome</keyword>
<gene>
    <name evidence="1" type="ORF">APZ42_011945</name>
</gene>
<dbReference type="GO" id="GO:0051082">
    <property type="term" value="F:unfolded protein binding"/>
    <property type="evidence" value="ECO:0007669"/>
    <property type="project" value="TreeGrafter"/>
</dbReference>
<name>A0A0N8DSE2_9CRUS</name>
<evidence type="ECO:0000313" key="1">
    <source>
        <dbReference type="EMBL" id="KZS21178.1"/>
    </source>
</evidence>
<dbReference type="InterPro" id="IPR045133">
    <property type="entry name" value="IRE1/2-like"/>
</dbReference>
<proteinExistence type="predicted"/>
<dbReference type="GO" id="GO:0070059">
    <property type="term" value="P:intrinsic apoptotic signaling pathway in response to endoplasmic reticulum stress"/>
    <property type="evidence" value="ECO:0007669"/>
    <property type="project" value="TreeGrafter"/>
</dbReference>
<dbReference type="STRING" id="35525.A0A0N8DSE2"/>
<dbReference type="AlphaFoldDB" id="A0A0N8DSE2"/>
<dbReference type="Gene3D" id="1.10.510.10">
    <property type="entry name" value="Transferase(Phosphotransferase) domain 1"/>
    <property type="match status" value="1"/>
</dbReference>
<dbReference type="EMBL" id="LRGB01000055">
    <property type="protein sequence ID" value="KZS21178.1"/>
    <property type="molecule type" value="Genomic_DNA"/>
</dbReference>
<accession>A0A0N8DSE2</accession>
<dbReference type="GO" id="GO:1990604">
    <property type="term" value="C:IRE1-TRAF2-ASK1 complex"/>
    <property type="evidence" value="ECO:0007669"/>
    <property type="project" value="TreeGrafter"/>
</dbReference>
<dbReference type="PANTHER" id="PTHR13954:SF6">
    <property type="entry name" value="NON-SPECIFIC SERINE_THREONINE PROTEIN KINASE"/>
    <property type="match status" value="1"/>
</dbReference>
<dbReference type="PROSITE" id="PS50011">
    <property type="entry name" value="PROTEIN_KINASE_DOM"/>
    <property type="match status" value="1"/>
</dbReference>
<sequence>MEEHKGLDHENVLRLLYVEDTTNKDLTYLVLELCAGTLTDYCGSKSKGPILPPDELVLYQIANGLNYIHSRDLVHHDVKPDNILISMSTPVKMKSSDYGFV</sequence>
<dbReference type="GO" id="GO:0004674">
    <property type="term" value="F:protein serine/threonine kinase activity"/>
    <property type="evidence" value="ECO:0007669"/>
    <property type="project" value="InterPro"/>
</dbReference>
<dbReference type="InterPro" id="IPR011009">
    <property type="entry name" value="Kinase-like_dom_sf"/>
</dbReference>
<organism evidence="1 2">
    <name type="scientific">Daphnia magna</name>
    <dbReference type="NCBI Taxonomy" id="35525"/>
    <lineage>
        <taxon>Eukaryota</taxon>
        <taxon>Metazoa</taxon>
        <taxon>Ecdysozoa</taxon>
        <taxon>Arthropoda</taxon>
        <taxon>Crustacea</taxon>
        <taxon>Branchiopoda</taxon>
        <taxon>Diplostraca</taxon>
        <taxon>Cladocera</taxon>
        <taxon>Anomopoda</taxon>
        <taxon>Daphniidae</taxon>
        <taxon>Daphnia</taxon>
    </lineage>
</organism>
<dbReference type="GO" id="GO:0004521">
    <property type="term" value="F:RNA endonuclease activity"/>
    <property type="evidence" value="ECO:0007669"/>
    <property type="project" value="InterPro"/>
</dbReference>
<dbReference type="Proteomes" id="UP000076858">
    <property type="component" value="Unassembled WGS sequence"/>
</dbReference>
<dbReference type="SUPFAM" id="SSF56112">
    <property type="entry name" value="Protein kinase-like (PK-like)"/>
    <property type="match status" value="1"/>
</dbReference>
<dbReference type="GO" id="GO:0036498">
    <property type="term" value="P:IRE1-mediated unfolded protein response"/>
    <property type="evidence" value="ECO:0007669"/>
    <property type="project" value="TreeGrafter"/>
</dbReference>